<feature type="active site" description="Proton donor" evidence="7">
    <location>
        <position position="283"/>
    </location>
</feature>
<organism evidence="12 13">
    <name type="scientific">Alkalicoccus luteus</name>
    <dbReference type="NCBI Taxonomy" id="1237094"/>
    <lineage>
        <taxon>Bacteria</taxon>
        <taxon>Bacillati</taxon>
        <taxon>Bacillota</taxon>
        <taxon>Bacilli</taxon>
        <taxon>Bacillales</taxon>
        <taxon>Bacillaceae</taxon>
        <taxon>Alkalicoccus</taxon>
    </lineage>
</organism>
<keyword evidence="5" id="KW-0119">Carbohydrate metabolism</keyword>
<evidence type="ECO:0000256" key="5">
    <source>
        <dbReference type="ARBA" id="ARBA00023277"/>
    </source>
</evidence>
<name>A0A969PMF2_9BACI</name>
<feature type="active site" description="Nucleophile" evidence="7">
    <location>
        <position position="253"/>
    </location>
</feature>
<dbReference type="NCBIfam" id="NF006969">
    <property type="entry name" value="PRK09441.1-2"/>
    <property type="match status" value="1"/>
</dbReference>
<feature type="binding site" evidence="8">
    <location>
        <position position="257"/>
    </location>
    <ligand>
        <name>Ca(2+)</name>
        <dbReference type="ChEBI" id="CHEBI:29108"/>
        <label>1</label>
    </ligand>
</feature>
<evidence type="ECO:0000256" key="1">
    <source>
        <dbReference type="ARBA" id="ARBA00001913"/>
    </source>
</evidence>
<keyword evidence="10" id="KW-0732">Signal</keyword>
<feature type="domain" description="Glycosyl hydrolase family 13 catalytic" evidence="11">
    <location>
        <begin position="27"/>
        <end position="431"/>
    </location>
</feature>
<dbReference type="NCBIfam" id="NF006968">
    <property type="entry name" value="PRK09441.1-1"/>
    <property type="match status" value="1"/>
</dbReference>
<dbReference type="Pfam" id="PF09154">
    <property type="entry name" value="Alpha-amy_C_pro"/>
    <property type="match status" value="1"/>
</dbReference>
<reference evidence="12 13" key="1">
    <citation type="submission" date="2020-03" db="EMBL/GenBank/DDBJ databases">
        <title>Assessment of the enzymatic potential of alkaline-tolerant lipase obtained from Bacillus luteus H11 (technogenic soil) for the bioremediation of saline soils contaminated with petroleum substances.</title>
        <authorList>
            <person name="Kalwasinska A."/>
        </authorList>
    </citation>
    <scope>NUCLEOTIDE SEQUENCE [LARGE SCALE GENOMIC DNA]</scope>
    <source>
        <strain evidence="12 13">H11</strain>
    </source>
</reference>
<evidence type="ECO:0000256" key="7">
    <source>
        <dbReference type="PIRSR" id="PIRSR001021-1"/>
    </source>
</evidence>
<evidence type="ECO:0000256" key="8">
    <source>
        <dbReference type="PIRSR" id="PIRSR001021-2"/>
    </source>
</evidence>
<keyword evidence="13" id="KW-1185">Reference proteome</keyword>
<dbReference type="PRINTS" id="PR00110">
    <property type="entry name" value="ALPHAAMYLASE"/>
</dbReference>
<feature type="binding site" evidence="8">
    <location>
        <position position="216"/>
    </location>
    <ligand>
        <name>Ca(2+)</name>
        <dbReference type="ChEBI" id="CHEBI:29108"/>
        <label>1</label>
    </ligand>
</feature>
<dbReference type="CDD" id="cd11318">
    <property type="entry name" value="AmyAc_bac_fung_AmyA"/>
    <property type="match status" value="1"/>
</dbReference>
<dbReference type="SMART" id="SM00642">
    <property type="entry name" value="Aamy"/>
    <property type="match status" value="1"/>
</dbReference>
<dbReference type="Gene3D" id="3.20.20.80">
    <property type="entry name" value="Glycosidases"/>
    <property type="match status" value="1"/>
</dbReference>
<dbReference type="Gene3D" id="2.60.40.1180">
    <property type="entry name" value="Golgi alpha-mannosidase II"/>
    <property type="match status" value="1"/>
</dbReference>
<keyword evidence="4 12" id="KW-0378">Hydrolase</keyword>
<evidence type="ECO:0000256" key="6">
    <source>
        <dbReference type="ARBA" id="ARBA00023295"/>
    </source>
</evidence>
<dbReference type="AlphaFoldDB" id="A0A969PMF2"/>
<gene>
    <name evidence="12" type="ORF">HCN83_00700</name>
</gene>
<evidence type="ECO:0000256" key="9">
    <source>
        <dbReference type="RuleBase" id="RU003615"/>
    </source>
</evidence>
<evidence type="ECO:0000256" key="2">
    <source>
        <dbReference type="ARBA" id="ARBA00008061"/>
    </source>
</evidence>
<dbReference type="Pfam" id="PF00128">
    <property type="entry name" value="Alpha-amylase"/>
    <property type="match status" value="1"/>
</dbReference>
<evidence type="ECO:0000313" key="13">
    <source>
        <dbReference type="Proteomes" id="UP000752012"/>
    </source>
</evidence>
<feature type="signal peptide" evidence="10">
    <location>
        <begin position="1"/>
        <end position="22"/>
    </location>
</feature>
<comment type="caution">
    <text evidence="12">The sequence shown here is derived from an EMBL/GenBank/DDBJ whole genome shotgun (WGS) entry which is preliminary data.</text>
</comment>
<feature type="binding site" evidence="8">
    <location>
        <position position="322"/>
    </location>
    <ligand>
        <name>Ca(2+)</name>
        <dbReference type="ChEBI" id="CHEBI:29108"/>
        <label>3</label>
    </ligand>
</feature>
<dbReference type="GO" id="GO:0005975">
    <property type="term" value="P:carbohydrate metabolic process"/>
    <property type="evidence" value="ECO:0007669"/>
    <property type="project" value="InterPro"/>
</dbReference>
<feature type="binding site" evidence="8">
    <location>
        <position position="126"/>
    </location>
    <ligand>
        <name>Ca(2+)</name>
        <dbReference type="ChEBI" id="CHEBI:29108"/>
        <label>1</label>
    </ligand>
</feature>
<evidence type="ECO:0000259" key="11">
    <source>
        <dbReference type="SMART" id="SM00642"/>
    </source>
</evidence>
<dbReference type="Proteomes" id="UP000752012">
    <property type="component" value="Unassembled WGS sequence"/>
</dbReference>
<dbReference type="InterPro" id="IPR015237">
    <property type="entry name" value="Alpha-amylase_C_pro"/>
</dbReference>
<dbReference type="InterPro" id="IPR013776">
    <property type="entry name" value="A-amylase_thermo"/>
</dbReference>
<dbReference type="InterPro" id="IPR013780">
    <property type="entry name" value="Glyco_hydro_b"/>
</dbReference>
<evidence type="ECO:0000256" key="3">
    <source>
        <dbReference type="ARBA" id="ARBA00022723"/>
    </source>
</evidence>
<evidence type="ECO:0000256" key="10">
    <source>
        <dbReference type="SAM" id="SignalP"/>
    </source>
</evidence>
<dbReference type="SUPFAM" id="SSF51445">
    <property type="entry name" value="(Trans)glycosidases"/>
    <property type="match status" value="1"/>
</dbReference>
<proteinExistence type="inferred from homology"/>
<comment type="cofactor">
    <cofactor evidence="1">
        <name>Ca(2+)</name>
        <dbReference type="ChEBI" id="CHEBI:29108"/>
    </cofactor>
</comment>
<dbReference type="InterPro" id="IPR006047">
    <property type="entry name" value="GH13_cat_dom"/>
</dbReference>
<dbReference type="EMBL" id="JAATHJ010000001">
    <property type="protein sequence ID" value="NJP36105.1"/>
    <property type="molecule type" value="Genomic_DNA"/>
</dbReference>
<dbReference type="PANTHER" id="PTHR43447">
    <property type="entry name" value="ALPHA-AMYLASE"/>
    <property type="match status" value="1"/>
</dbReference>
<dbReference type="SUPFAM" id="SSF51011">
    <property type="entry name" value="Glycosyl hydrolase domain"/>
    <property type="match status" value="1"/>
</dbReference>
<dbReference type="InterPro" id="IPR017853">
    <property type="entry name" value="GH"/>
</dbReference>
<sequence length="502" mass="56879">MKKTLLTGMAAFMLMPAGTTLAESENGTMMQYFEWHLENDGEHWNRMNAEAEALSDAGITALWIPPAYKGSGQGDVGYGAYDLYDLGEFDQKGTVRTKYGTKAELESAIDEVQSQGIQVYGDVVMNHKMGADFTEAVEAVQVNRSNRLQDISGAYEIEAWTGFDFPGRDGVYSDFQWRWFHFNGVDWDARYEEDHLFRLAHTGWNSDVDLEYGNYDYLLGSNIDYSHPEVREEMMSWGSWFTDELNLDGYRLDAVKHMPAWYMNDWVGFQRDEADQDLFVVGEYWADDLGAIESYLERMDWDVSMFDVPLNYNFYEASRTGGSYDMRNLLDGSLVETHPMHAVTFVDNHDTQPGESLESWVDDWFKPLAYAVILTREGGYPSVFYGDYYGIPNDGIGAKQEMLDTLLEARQDYAYGTQHDYFDHWDVVGWTREGSSSHPGSGMAALMSNGPGGAKWMYVGRDRAGETWTDLTGNHGASVTINSDGWGEFHTDGGSVSIYVQQ</sequence>
<evidence type="ECO:0000256" key="4">
    <source>
        <dbReference type="ARBA" id="ARBA00022801"/>
    </source>
</evidence>
<dbReference type="PIRSF" id="PIRSF001021">
    <property type="entry name" value="Alph-amls_thrmst"/>
    <property type="match status" value="1"/>
</dbReference>
<feature type="binding site" evidence="8">
    <location>
        <position position="224"/>
    </location>
    <ligand>
        <name>Ca(2+)</name>
        <dbReference type="ChEBI" id="CHEBI:29108"/>
        <label>2</label>
    </ligand>
</feature>
<keyword evidence="6 12" id="KW-0326">Glycosidase</keyword>
<feature type="chain" id="PRO_5037822647" evidence="10">
    <location>
        <begin position="23"/>
        <end position="502"/>
    </location>
</feature>
<keyword evidence="3 8" id="KW-0479">Metal-binding</keyword>
<evidence type="ECO:0000313" key="12">
    <source>
        <dbReference type="EMBL" id="NJP36105.1"/>
    </source>
</evidence>
<dbReference type="GO" id="GO:0005509">
    <property type="term" value="F:calcium ion binding"/>
    <property type="evidence" value="ECO:0007669"/>
    <property type="project" value="InterPro"/>
</dbReference>
<dbReference type="InterPro" id="IPR006046">
    <property type="entry name" value="Alpha_amylase"/>
</dbReference>
<dbReference type="GO" id="GO:0004556">
    <property type="term" value="F:alpha-amylase activity"/>
    <property type="evidence" value="ECO:0007669"/>
    <property type="project" value="UniProtKB-EC"/>
</dbReference>
<keyword evidence="8" id="KW-0106">Calcium</keyword>
<accession>A0A969PMF2</accession>
<dbReference type="RefSeq" id="WP_168004384.1">
    <property type="nucleotide sequence ID" value="NZ_JAATHJ010000001.1"/>
</dbReference>
<dbReference type="EC" id="3.2.1.1" evidence="12"/>
<protein>
    <submittedName>
        <fullName evidence="12">Alpha-amylase</fullName>
        <ecNumber evidence="12">3.2.1.1</ecNumber>
    </submittedName>
</protein>
<comment type="similarity">
    <text evidence="2 9">Belongs to the glycosyl hydrolase 13 family.</text>
</comment>
<dbReference type="Gene3D" id="2.40.30.140">
    <property type="match status" value="1"/>
</dbReference>
<feature type="binding site" evidence="8">
    <location>
        <position position="426"/>
    </location>
    <ligand>
        <name>Ca(2+)</name>
        <dbReference type="ChEBI" id="CHEBI:29108"/>
        <label>3</label>
    </ligand>
</feature>